<comment type="cofactor">
    <cofactor evidence="4">
        <name>Zn(2+)</name>
        <dbReference type="ChEBI" id="CHEBI:29105"/>
    </cofactor>
</comment>
<feature type="binding site" evidence="14">
    <location>
        <position position="176"/>
    </location>
    <ligand>
        <name>substrate</name>
    </ligand>
</feature>
<dbReference type="OrthoDB" id="1645589at2"/>
<feature type="active site" description="Proton acceptor" evidence="10 12">
    <location>
        <position position="34"/>
    </location>
</feature>
<comment type="pathway">
    <text evidence="10">Carbohydrate degradation.</text>
</comment>
<evidence type="ECO:0000256" key="13">
    <source>
        <dbReference type="PIRSR" id="PIRSR001461-2"/>
    </source>
</evidence>
<dbReference type="InterPro" id="IPR026019">
    <property type="entry name" value="Ribul_P_3_epim"/>
</dbReference>
<organism evidence="17 19">
    <name type="scientific">Staphylococcus pseudintermedius</name>
    <dbReference type="NCBI Taxonomy" id="283734"/>
    <lineage>
        <taxon>Bacteria</taxon>
        <taxon>Bacillati</taxon>
        <taxon>Bacillota</taxon>
        <taxon>Bacilli</taxon>
        <taxon>Bacillales</taxon>
        <taxon>Staphylococcaceae</taxon>
        <taxon>Staphylococcus</taxon>
        <taxon>Staphylococcus intermedius group</taxon>
    </lineage>
</organism>
<dbReference type="NCBIfam" id="NF004076">
    <property type="entry name" value="PRK05581.1-4"/>
    <property type="match status" value="1"/>
</dbReference>
<gene>
    <name evidence="10" type="primary">rpe</name>
    <name evidence="16" type="ORF">DD902_08070</name>
    <name evidence="17" type="ORF">DV961_05455</name>
    <name evidence="15" type="ORF">EGV54_11715</name>
</gene>
<evidence type="ECO:0000313" key="19">
    <source>
        <dbReference type="Proteomes" id="UP000256409"/>
    </source>
</evidence>
<feature type="active site" description="Proton donor" evidence="10 12">
    <location>
        <position position="174"/>
    </location>
</feature>
<reference evidence="16 18" key="1">
    <citation type="journal article" date="2018" name="Vet. Microbiol.">
        <title>Clonal diversity and geographic distribution of methicillin-resistant Staphylococcus pseudintermedius from Australian animals: Discovery of novel sequence types.</title>
        <authorList>
            <person name="Worthing K.A."/>
            <person name="Abraham S."/>
            <person name="Coombs G.W."/>
            <person name="Pang S."/>
            <person name="Saputra S."/>
            <person name="Jordan D."/>
            <person name="Trott D.J."/>
            <person name="Norris J.M."/>
        </authorList>
    </citation>
    <scope>NUCLEOTIDE SEQUENCE [LARGE SCALE GENOMIC DNA]</scope>
    <source>
        <strain evidence="16 18">ST525 1</strain>
    </source>
</reference>
<evidence type="ECO:0000313" key="18">
    <source>
        <dbReference type="Proteomes" id="UP000246800"/>
    </source>
</evidence>
<evidence type="ECO:0000256" key="4">
    <source>
        <dbReference type="ARBA" id="ARBA00001947"/>
    </source>
</evidence>
<evidence type="ECO:0000256" key="7">
    <source>
        <dbReference type="ARBA" id="ARBA00013188"/>
    </source>
</evidence>
<dbReference type="Pfam" id="PF00834">
    <property type="entry name" value="Ribul_P_3_epim"/>
    <property type="match status" value="1"/>
</dbReference>
<evidence type="ECO:0000256" key="11">
    <source>
        <dbReference type="PIRNR" id="PIRNR001461"/>
    </source>
</evidence>
<evidence type="ECO:0000313" key="20">
    <source>
        <dbReference type="Proteomes" id="UP000600220"/>
    </source>
</evidence>
<evidence type="ECO:0000313" key="16">
    <source>
        <dbReference type="EMBL" id="PWZ74499.1"/>
    </source>
</evidence>
<dbReference type="Proteomes" id="UP000256409">
    <property type="component" value="Unassembled WGS sequence"/>
</dbReference>
<comment type="similarity">
    <text evidence="6 10 11">Belongs to the ribulose-phosphate 3-epimerase family.</text>
</comment>
<keyword evidence="20" id="KW-1185">Reference proteome</keyword>
<feature type="binding site" evidence="10">
    <location>
        <begin position="174"/>
        <end position="176"/>
    </location>
    <ligand>
        <name>substrate</name>
    </ligand>
</feature>
<dbReference type="EMBL" id="QEIT01000036">
    <property type="protein sequence ID" value="PWZ74499.1"/>
    <property type="molecule type" value="Genomic_DNA"/>
</dbReference>
<dbReference type="SUPFAM" id="SSF51366">
    <property type="entry name" value="Ribulose-phoshate binding barrel"/>
    <property type="match status" value="1"/>
</dbReference>
<feature type="binding site" evidence="10 13">
    <location>
        <position position="34"/>
    </location>
    <ligand>
        <name>a divalent metal cation</name>
        <dbReference type="ChEBI" id="CHEBI:60240"/>
    </ligand>
</feature>
<evidence type="ECO:0000256" key="9">
    <source>
        <dbReference type="ARBA" id="ARBA00023235"/>
    </source>
</evidence>
<evidence type="ECO:0000256" key="3">
    <source>
        <dbReference type="ARBA" id="ARBA00001941"/>
    </source>
</evidence>
<dbReference type="EC" id="5.1.3.1" evidence="7 10"/>
<dbReference type="InterPro" id="IPR000056">
    <property type="entry name" value="Ribul_P_3_epim-like"/>
</dbReference>
<dbReference type="GeneID" id="93824989"/>
<dbReference type="CDD" id="cd00429">
    <property type="entry name" value="RPE"/>
    <property type="match status" value="1"/>
</dbReference>
<dbReference type="Proteomes" id="UP000246800">
    <property type="component" value="Unassembled WGS sequence"/>
</dbReference>
<comment type="cofactor">
    <cofactor evidence="5">
        <name>Fe(2+)</name>
        <dbReference type="ChEBI" id="CHEBI:29033"/>
    </cofactor>
</comment>
<dbReference type="EMBL" id="QQPC01000030">
    <property type="protein sequence ID" value="REA82149.1"/>
    <property type="molecule type" value="Genomic_DNA"/>
</dbReference>
<feature type="binding site" evidence="10 14">
    <location>
        <begin position="141"/>
        <end position="144"/>
    </location>
    <ligand>
        <name>substrate</name>
    </ligand>
</feature>
<comment type="caution">
    <text evidence="17">The sequence shown here is derived from an EMBL/GenBank/DDBJ whole genome shotgun (WGS) entry which is preliminary data.</text>
</comment>
<dbReference type="PIRSF" id="PIRSF001461">
    <property type="entry name" value="RPE"/>
    <property type="match status" value="1"/>
</dbReference>
<dbReference type="PANTHER" id="PTHR11749">
    <property type="entry name" value="RIBULOSE-5-PHOSPHATE-3-EPIMERASE"/>
    <property type="match status" value="1"/>
</dbReference>
<dbReference type="GO" id="GO:0004750">
    <property type="term" value="F:D-ribulose-phosphate 3-epimerase activity"/>
    <property type="evidence" value="ECO:0007669"/>
    <property type="project" value="UniProtKB-UniRule"/>
</dbReference>
<dbReference type="RefSeq" id="WP_014614135.1">
    <property type="nucleotide sequence ID" value="NZ_AP019372.1"/>
</dbReference>
<accession>A0A166SDV9</accession>
<dbReference type="GO" id="GO:0046872">
    <property type="term" value="F:metal ion binding"/>
    <property type="evidence" value="ECO:0007669"/>
    <property type="project" value="UniProtKB-UniRule"/>
</dbReference>
<feature type="binding site" evidence="10 13">
    <location>
        <position position="174"/>
    </location>
    <ligand>
        <name>a divalent metal cation</name>
        <dbReference type="ChEBI" id="CHEBI:60240"/>
    </ligand>
</feature>
<feature type="binding site" evidence="10 13">
    <location>
        <position position="65"/>
    </location>
    <ligand>
        <name>a divalent metal cation</name>
        <dbReference type="ChEBI" id="CHEBI:60240"/>
    </ligand>
</feature>
<feature type="binding site" evidence="10 14">
    <location>
        <position position="7"/>
    </location>
    <ligand>
        <name>substrate</name>
    </ligand>
</feature>
<dbReference type="Gene3D" id="3.20.20.70">
    <property type="entry name" value="Aldolase class I"/>
    <property type="match status" value="1"/>
</dbReference>
<evidence type="ECO:0000256" key="10">
    <source>
        <dbReference type="HAMAP-Rule" id="MF_02227"/>
    </source>
</evidence>
<feature type="binding site" evidence="10 14">
    <location>
        <position position="65"/>
    </location>
    <ligand>
        <name>substrate</name>
    </ligand>
</feature>
<evidence type="ECO:0000256" key="14">
    <source>
        <dbReference type="PIRSR" id="PIRSR001461-3"/>
    </source>
</evidence>
<evidence type="ECO:0000313" key="15">
    <source>
        <dbReference type="EMBL" id="EGQ4385725.1"/>
    </source>
</evidence>
<comment type="catalytic activity">
    <reaction evidence="1 10 11">
        <text>D-ribulose 5-phosphate = D-xylulose 5-phosphate</text>
        <dbReference type="Rhea" id="RHEA:13677"/>
        <dbReference type="ChEBI" id="CHEBI:57737"/>
        <dbReference type="ChEBI" id="CHEBI:58121"/>
        <dbReference type="EC" id="5.1.3.1"/>
    </reaction>
</comment>
<keyword evidence="10 11" id="KW-0119">Carbohydrate metabolism</keyword>
<reference evidence="17" key="2">
    <citation type="journal article" date="2018" name="Vet. Microbiol.">
        <title>Methicillin-resistant staphylococci amongst veterinary personnel, personnel-owned pets, patients and the hospital environment of two small animal veterinary hospitals.</title>
        <authorList>
            <person name="Worthing K.A."/>
            <person name="Brown J."/>
            <person name="Gerber L."/>
            <person name="Abraham S."/>
            <person name="Trott D."/>
            <person name="Norris J.M."/>
        </authorList>
    </citation>
    <scope>NUCLEOTIDE SEQUENCE</scope>
    <source>
        <strain evidence="17">ST496-2</strain>
    </source>
</reference>
<dbReference type="Proteomes" id="UP000600220">
    <property type="component" value="Unassembled WGS sequence"/>
</dbReference>
<dbReference type="PROSITE" id="PS01086">
    <property type="entry name" value="RIBUL_P_3_EPIMER_2"/>
    <property type="match status" value="1"/>
</dbReference>
<comment type="cofactor">
    <cofactor evidence="10 13">
        <name>a divalent metal cation</name>
        <dbReference type="ChEBI" id="CHEBI:60240"/>
    </cofactor>
    <text evidence="10 13">Binds 1 divalent metal cation per subunit.</text>
</comment>
<dbReference type="InterPro" id="IPR011060">
    <property type="entry name" value="RibuloseP-bd_barrel"/>
</dbReference>
<dbReference type="eggNOG" id="COG0036">
    <property type="taxonomic scope" value="Bacteria"/>
</dbReference>
<sequence length="216" mass="23760">MTKVFPSLLSADFLNLKQELTKLEESGIDALHFDVMDGQFVPNISIGFPVLEAIRAATDLPIDAHLMIETPNDYVEAFAEKGVNKISVHMEGNPHIHRVVQNIKKHGVEAGVVINPGTPVHALDAIIEEVDFVLVMSVNPGFGGQAFLPAAVDKIKQLDDIRKNRQLDFKIEVDGGINDQTAKQVIEAGADWLVAGSYFFSRADYKEANQRLKGEL</sequence>
<keyword evidence="13" id="KW-0862">Zinc</keyword>
<dbReference type="OMA" id="CHLMIED"/>
<reference evidence="19" key="3">
    <citation type="journal article" date="2018" name="Vet. Microbiol.">
        <title>Molecular epidemiology of methicillin-resistant staphylococci amongst veterinary personnel, personnel-owned pets, patients and the hospital environment of two companion animal veterinary hospitals.</title>
        <authorList>
            <person name="Worthing K.A."/>
            <person name="Brown J."/>
            <person name="Gerber L."/>
            <person name="Abraham S."/>
            <person name="Trott D."/>
            <person name="Norris J.M."/>
        </authorList>
    </citation>
    <scope>NUCLEOTIDE SEQUENCE [LARGE SCALE GENOMIC DNA]</scope>
    <source>
        <strain evidence="19">ST496-2</strain>
    </source>
</reference>
<evidence type="ECO:0000313" key="17">
    <source>
        <dbReference type="EMBL" id="REA82149.1"/>
    </source>
</evidence>
<evidence type="ECO:0000256" key="8">
    <source>
        <dbReference type="ARBA" id="ARBA00022723"/>
    </source>
</evidence>
<feature type="binding site" evidence="10 14">
    <location>
        <begin position="196"/>
        <end position="197"/>
    </location>
    <ligand>
        <name>substrate</name>
    </ligand>
</feature>
<evidence type="ECO:0000256" key="6">
    <source>
        <dbReference type="ARBA" id="ARBA00009541"/>
    </source>
</evidence>
<comment type="function">
    <text evidence="10">Catalyzes the reversible epimerization of D-ribulose 5-phosphate to D-xylulose 5-phosphate.</text>
</comment>
<dbReference type="PROSITE" id="PS01085">
    <property type="entry name" value="RIBUL_P_3_EPIMER_1"/>
    <property type="match status" value="1"/>
</dbReference>
<keyword evidence="8 10" id="KW-0479">Metal-binding</keyword>
<keyword evidence="9 10" id="KW-0413">Isomerase</keyword>
<dbReference type="GO" id="GO:0019323">
    <property type="term" value="P:pentose catabolic process"/>
    <property type="evidence" value="ECO:0007669"/>
    <property type="project" value="UniProtKB-UniRule"/>
</dbReference>
<dbReference type="FunFam" id="3.20.20.70:FF:000004">
    <property type="entry name" value="Ribulose-phosphate 3-epimerase"/>
    <property type="match status" value="1"/>
</dbReference>
<evidence type="ECO:0000256" key="5">
    <source>
        <dbReference type="ARBA" id="ARBA00001954"/>
    </source>
</evidence>
<dbReference type="EMBL" id="AAXKXX010000023">
    <property type="protein sequence ID" value="EGQ4385725.1"/>
    <property type="molecule type" value="Genomic_DNA"/>
</dbReference>
<evidence type="ECO:0000256" key="12">
    <source>
        <dbReference type="PIRSR" id="PIRSR001461-1"/>
    </source>
</evidence>
<comment type="cofactor">
    <cofactor evidence="3">
        <name>Co(2+)</name>
        <dbReference type="ChEBI" id="CHEBI:48828"/>
    </cofactor>
</comment>
<evidence type="ECO:0000256" key="1">
    <source>
        <dbReference type="ARBA" id="ARBA00001782"/>
    </source>
</evidence>
<feature type="binding site" evidence="10 13">
    <location>
        <position position="32"/>
    </location>
    <ligand>
        <name>a divalent metal cation</name>
        <dbReference type="ChEBI" id="CHEBI:60240"/>
    </ligand>
</feature>
<keyword evidence="13" id="KW-0170">Cobalt</keyword>
<dbReference type="HAMAP" id="MF_02227">
    <property type="entry name" value="RPE"/>
    <property type="match status" value="1"/>
</dbReference>
<dbReference type="AlphaFoldDB" id="A0A166SDV9"/>
<dbReference type="InterPro" id="IPR013785">
    <property type="entry name" value="Aldolase_TIM"/>
</dbReference>
<keyword evidence="13" id="KW-0464">Manganese</keyword>
<proteinExistence type="inferred from homology"/>
<dbReference type="NCBIfam" id="TIGR01163">
    <property type="entry name" value="rpe"/>
    <property type="match status" value="1"/>
</dbReference>
<comment type="cofactor">
    <cofactor evidence="2">
        <name>Mn(2+)</name>
        <dbReference type="ChEBI" id="CHEBI:29035"/>
    </cofactor>
</comment>
<dbReference type="GO" id="GO:0005737">
    <property type="term" value="C:cytoplasm"/>
    <property type="evidence" value="ECO:0007669"/>
    <property type="project" value="UniProtKB-ARBA"/>
</dbReference>
<name>A0A166SDV9_STAPS</name>
<dbReference type="GO" id="GO:0006098">
    <property type="term" value="P:pentose-phosphate shunt"/>
    <property type="evidence" value="ECO:0007669"/>
    <property type="project" value="UniProtKB-UniRule"/>
</dbReference>
<protein>
    <recommendedName>
        <fullName evidence="7 10">Ribulose-phosphate 3-epimerase</fullName>
        <ecNumber evidence="7 10">5.1.3.1</ecNumber>
    </recommendedName>
</protein>
<reference evidence="15 20" key="4">
    <citation type="submission" date="2018-11" db="EMBL/GenBank/DDBJ databases">
        <authorList>
            <consortium name="Veterinary Laboratory Investigation and Response Network"/>
        </authorList>
    </citation>
    <scope>NUCLEOTIDE SEQUENCE [LARGE SCALE GENOMIC DNA]</scope>
    <source>
        <strain evidence="15 20">SPSE-18-VL-LA-PA-Ryan-0021</strain>
    </source>
</reference>
<evidence type="ECO:0000256" key="2">
    <source>
        <dbReference type="ARBA" id="ARBA00001936"/>
    </source>
</evidence>